<evidence type="ECO:0000313" key="1">
    <source>
        <dbReference type="EMBL" id="CAD9151797.1"/>
    </source>
</evidence>
<reference evidence="1" key="1">
    <citation type="submission" date="2021-01" db="EMBL/GenBank/DDBJ databases">
        <authorList>
            <person name="Corre E."/>
            <person name="Pelletier E."/>
            <person name="Niang G."/>
            <person name="Scheremetjew M."/>
            <person name="Finn R."/>
            <person name="Kale V."/>
            <person name="Holt S."/>
            <person name="Cochrane G."/>
            <person name="Meng A."/>
            <person name="Brown T."/>
            <person name="Cohen L."/>
        </authorList>
    </citation>
    <scope>NUCLEOTIDE SEQUENCE</scope>
    <source>
        <strain evidence="1">CCAP 1951/1</strain>
    </source>
</reference>
<dbReference type="EMBL" id="HBGF01049697">
    <property type="protein sequence ID" value="CAD9151797.1"/>
    <property type="molecule type" value="Transcribed_RNA"/>
</dbReference>
<dbReference type="AlphaFoldDB" id="A0A7S1QYH8"/>
<accession>A0A7S1QYH8</accession>
<proteinExistence type="predicted"/>
<gene>
    <name evidence="1" type="ORF">NDES1114_LOCUS33246</name>
</gene>
<sequence length="318" mass="35509">MYQNVWHTLSDMYLIMHHTVQPLIDAEAALTWITESPRVALGSPKACGTLEACRRLSLFAAFDQLFEHRVFFASEGFGIHNDVHRDGGPPTTTIRRLRFSRVLLGLNTRCSPAPTDGLDARECHMAIEGMRRSLLRGVGLDDAAVEAPERKCPWAHVMSRQRDKYRRITPFDDMVSALRASYTARGCDPDRVRVYSLHGGMSLAEQIATIANSTILIAGRGGGTGYSPLLPRGGGYLSISGSDEWSPYRGLVPRWITMRHYRAKMVSHVDPSKPPQRFYKSQIVDANRVGYVVDPAKVVEAFWALADSNRERGREPAP</sequence>
<organism evidence="1">
    <name type="scientific">Neobodo designis</name>
    <name type="common">Flagellated protozoan</name>
    <name type="synonym">Bodo designis</name>
    <dbReference type="NCBI Taxonomy" id="312471"/>
    <lineage>
        <taxon>Eukaryota</taxon>
        <taxon>Discoba</taxon>
        <taxon>Euglenozoa</taxon>
        <taxon>Kinetoplastea</taxon>
        <taxon>Metakinetoplastina</taxon>
        <taxon>Neobodonida</taxon>
        <taxon>Neobodo</taxon>
    </lineage>
</organism>
<protein>
    <submittedName>
        <fullName evidence="1">Uncharacterized protein</fullName>
    </submittedName>
</protein>
<name>A0A7S1QYH8_NEODS</name>